<dbReference type="GO" id="GO:0005739">
    <property type="term" value="C:mitochondrion"/>
    <property type="evidence" value="ECO:0007669"/>
    <property type="project" value="TreeGrafter"/>
</dbReference>
<organism evidence="2 3">
    <name type="scientific">Plectosphaerella plurivora</name>
    <dbReference type="NCBI Taxonomy" id="936078"/>
    <lineage>
        <taxon>Eukaryota</taxon>
        <taxon>Fungi</taxon>
        <taxon>Dikarya</taxon>
        <taxon>Ascomycota</taxon>
        <taxon>Pezizomycotina</taxon>
        <taxon>Sordariomycetes</taxon>
        <taxon>Hypocreomycetidae</taxon>
        <taxon>Glomerellales</taxon>
        <taxon>Plectosphaerellaceae</taxon>
        <taxon>Plectosphaerella</taxon>
    </lineage>
</organism>
<dbReference type="GO" id="GO:0004096">
    <property type="term" value="F:catalase activity"/>
    <property type="evidence" value="ECO:0007669"/>
    <property type="project" value="InterPro"/>
</dbReference>
<dbReference type="InterPro" id="IPR024168">
    <property type="entry name" value="Catalase_SrpA-type_pred"/>
</dbReference>
<dbReference type="PRINTS" id="PR00067">
    <property type="entry name" value="CATALASE"/>
</dbReference>
<dbReference type="SMART" id="SM01060">
    <property type="entry name" value="Catalase"/>
    <property type="match status" value="1"/>
</dbReference>
<reference evidence="2" key="1">
    <citation type="journal article" date="2021" name="Nat. Commun.">
        <title>Genetic determinants of endophytism in the Arabidopsis root mycobiome.</title>
        <authorList>
            <person name="Mesny F."/>
            <person name="Miyauchi S."/>
            <person name="Thiergart T."/>
            <person name="Pickel B."/>
            <person name="Atanasova L."/>
            <person name="Karlsson M."/>
            <person name="Huettel B."/>
            <person name="Barry K.W."/>
            <person name="Haridas S."/>
            <person name="Chen C."/>
            <person name="Bauer D."/>
            <person name="Andreopoulos W."/>
            <person name="Pangilinan J."/>
            <person name="LaButti K."/>
            <person name="Riley R."/>
            <person name="Lipzen A."/>
            <person name="Clum A."/>
            <person name="Drula E."/>
            <person name="Henrissat B."/>
            <person name="Kohler A."/>
            <person name="Grigoriev I.V."/>
            <person name="Martin F.M."/>
            <person name="Hacquard S."/>
        </authorList>
    </citation>
    <scope>NUCLEOTIDE SEQUENCE</scope>
    <source>
        <strain evidence="2">MPI-SDFR-AT-0117</strain>
    </source>
</reference>
<dbReference type="PANTHER" id="PTHR11465:SF62">
    <property type="entry name" value="CATALASE T"/>
    <property type="match status" value="1"/>
</dbReference>
<dbReference type="AlphaFoldDB" id="A0A9P8VB42"/>
<dbReference type="GO" id="GO:0005777">
    <property type="term" value="C:peroxisome"/>
    <property type="evidence" value="ECO:0007669"/>
    <property type="project" value="TreeGrafter"/>
</dbReference>
<dbReference type="CDD" id="cd08153">
    <property type="entry name" value="srpA_like"/>
    <property type="match status" value="1"/>
</dbReference>
<dbReference type="Proteomes" id="UP000770015">
    <property type="component" value="Unassembled WGS sequence"/>
</dbReference>
<dbReference type="Gene3D" id="2.40.180.10">
    <property type="entry name" value="Catalase core domain"/>
    <property type="match status" value="1"/>
</dbReference>
<dbReference type="PROSITE" id="PS51402">
    <property type="entry name" value="CATALASE_3"/>
    <property type="match status" value="1"/>
</dbReference>
<evidence type="ECO:0000313" key="2">
    <source>
        <dbReference type="EMBL" id="KAH6686628.1"/>
    </source>
</evidence>
<dbReference type="PANTHER" id="PTHR11465">
    <property type="entry name" value="CATALASE"/>
    <property type="match status" value="1"/>
</dbReference>
<dbReference type="SUPFAM" id="SSF56634">
    <property type="entry name" value="Heme-dependent catalase-like"/>
    <property type="match status" value="1"/>
</dbReference>
<sequence>MPLPTDTKVLETSQGLLDALHGIFGPHPGFRPAHAKGILLKGVFKPTPEAAALSKAAHFNNPETPIIGRFSSSTGIPQLPDTDPNGNPRGFAIRFTLAETPRRLHTDIIAHSTPFFPAGTPDDALKFFQSVRDGSVGDWVGSHAEALAFVQAPKPTPSAFGREKYFSVNAYKFIAADGTETFVRYRILPIAGEDYLSEEEVKGKSAEFLYEGVKGVLGSGPVEFKLVAQVAAEGDVTNNATSYWPEDRKLVELGRLSLSELVEDDAGEQKRIIFDPVPRVEGVESSDDPLLEIRAGLYLLSGKERRAA</sequence>
<dbReference type="InterPro" id="IPR018028">
    <property type="entry name" value="Catalase"/>
</dbReference>
<protein>
    <submittedName>
        <fullName evidence="2">Catalase domain-containing protein</fullName>
    </submittedName>
</protein>
<dbReference type="GO" id="GO:0042542">
    <property type="term" value="P:response to hydrogen peroxide"/>
    <property type="evidence" value="ECO:0007669"/>
    <property type="project" value="TreeGrafter"/>
</dbReference>
<dbReference type="EMBL" id="JAGSXJ010000012">
    <property type="protein sequence ID" value="KAH6686628.1"/>
    <property type="molecule type" value="Genomic_DNA"/>
</dbReference>
<accession>A0A9P8VB42</accession>
<evidence type="ECO:0000313" key="3">
    <source>
        <dbReference type="Proteomes" id="UP000770015"/>
    </source>
</evidence>
<comment type="caution">
    <text evidence="2">The sequence shown here is derived from an EMBL/GenBank/DDBJ whole genome shotgun (WGS) entry which is preliminary data.</text>
</comment>
<gene>
    <name evidence="2" type="ORF">F5X68DRAFT_11228</name>
</gene>
<feature type="domain" description="Catalase core" evidence="1">
    <location>
        <begin position="11"/>
        <end position="307"/>
    </location>
</feature>
<dbReference type="InterPro" id="IPR011614">
    <property type="entry name" value="Catalase_core"/>
</dbReference>
<dbReference type="Gene3D" id="1.20.1280.120">
    <property type="match status" value="1"/>
</dbReference>
<evidence type="ECO:0000259" key="1">
    <source>
        <dbReference type="SMART" id="SM01060"/>
    </source>
</evidence>
<name>A0A9P8VB42_9PEZI</name>
<dbReference type="PIRSF" id="PIRSF000296">
    <property type="entry name" value="SrpA"/>
    <property type="match status" value="1"/>
</dbReference>
<dbReference type="GO" id="GO:0042744">
    <property type="term" value="P:hydrogen peroxide catabolic process"/>
    <property type="evidence" value="ECO:0007669"/>
    <property type="project" value="TreeGrafter"/>
</dbReference>
<proteinExistence type="predicted"/>
<keyword evidence="3" id="KW-1185">Reference proteome</keyword>
<dbReference type="InterPro" id="IPR020835">
    <property type="entry name" value="Catalase_sf"/>
</dbReference>
<dbReference type="OrthoDB" id="2379805at2759"/>
<dbReference type="Pfam" id="PF00199">
    <property type="entry name" value="Catalase"/>
    <property type="match status" value="1"/>
</dbReference>
<dbReference type="GO" id="GO:0020037">
    <property type="term" value="F:heme binding"/>
    <property type="evidence" value="ECO:0007669"/>
    <property type="project" value="InterPro"/>
</dbReference>